<reference evidence="2 3" key="1">
    <citation type="submission" date="2021-04" db="EMBL/GenBank/DDBJ databases">
        <title>Nocardia tengchongensis.</title>
        <authorList>
            <person name="Zhuang k."/>
            <person name="Ran Y."/>
            <person name="Li W."/>
        </authorList>
    </citation>
    <scope>NUCLEOTIDE SEQUENCE [LARGE SCALE GENOMIC DNA]</scope>
    <source>
        <strain evidence="2 3">CFH S0057</strain>
    </source>
</reference>
<dbReference type="EMBL" id="CP074371">
    <property type="protein sequence ID" value="QVI22039.1"/>
    <property type="molecule type" value="Genomic_DNA"/>
</dbReference>
<organism evidence="2 3">
    <name type="scientific">Nocardia tengchongensis</name>
    <dbReference type="NCBI Taxonomy" id="2055889"/>
    <lineage>
        <taxon>Bacteria</taxon>
        <taxon>Bacillati</taxon>
        <taxon>Actinomycetota</taxon>
        <taxon>Actinomycetes</taxon>
        <taxon>Mycobacteriales</taxon>
        <taxon>Nocardiaceae</taxon>
        <taxon>Nocardia</taxon>
    </lineage>
</organism>
<feature type="domain" description="DUF4097" evidence="1">
    <location>
        <begin position="110"/>
        <end position="182"/>
    </location>
</feature>
<keyword evidence="3" id="KW-1185">Reference proteome</keyword>
<dbReference type="InterPro" id="IPR025164">
    <property type="entry name" value="Toastrack_DUF4097"/>
</dbReference>
<dbReference type="Pfam" id="PF13349">
    <property type="entry name" value="DUF4097"/>
    <property type="match status" value="1"/>
</dbReference>
<accession>A0ABX8CQ40</accession>
<protein>
    <recommendedName>
        <fullName evidence="1">DUF4097 domain-containing protein</fullName>
    </recommendedName>
</protein>
<sequence length="211" mass="21485">MTAFETPAPIAVAVAVAAGNVTVNASDRTDTTVDVRPANAAKKEDVRAAEQVRIDFIDGVLTVQTPTGWRAHNPFTTVGTIAVTIAVPAGSRLTGTVGLGSLRGAGGLGECELEVSAGDITVERPQGSVTAKAAKGDIHITEAARGVLRLETSMGDLSVGIKPGSAAQLESNTKSGSVQNRLAAVDQPQDVVQVFAHTSFGNVSIGQETAA</sequence>
<dbReference type="Proteomes" id="UP000683310">
    <property type="component" value="Chromosome"/>
</dbReference>
<gene>
    <name evidence="2" type="ORF">KHQ06_02470</name>
</gene>
<evidence type="ECO:0000259" key="1">
    <source>
        <dbReference type="Pfam" id="PF13349"/>
    </source>
</evidence>
<name>A0ABX8CQ40_9NOCA</name>
<proteinExistence type="predicted"/>
<evidence type="ECO:0000313" key="2">
    <source>
        <dbReference type="EMBL" id="QVI22039.1"/>
    </source>
</evidence>
<evidence type="ECO:0000313" key="3">
    <source>
        <dbReference type="Proteomes" id="UP000683310"/>
    </source>
</evidence>